<accession>A0A1R1F071</accession>
<feature type="domain" description="NAD-dependent epimerase/dehydratase" evidence="1">
    <location>
        <begin position="5"/>
        <end position="212"/>
    </location>
</feature>
<sequence>MNKKVFVTGATGYIGGSVALKLRQAGFQVTGLTRTDEGAAKLRELGISPYIGTLNDFEPLIQAAKEADIVVNAADSDNIFAVTTLLTALEGSGKTFVHTSGSSIVGDKAAGEYASKVYHEEIIEPLPEKLARVMIDRTVLAAANRGIRSMVICPSLIYGTGYGIHKDSIQVPWLIELALKRGAACHIGKGENVWSNVHIDDLVELYLLAIERAPAGSFFFAEHGEASMKEIGEAINRAFELGPETEMMSLDEAIKQWGPEAAHFAFGSNSRIRSTKARKMLGWNPKGTALLEEIENGCYKK</sequence>
<dbReference type="PANTHER" id="PTHR48079:SF6">
    <property type="entry name" value="NAD(P)-BINDING DOMAIN-CONTAINING PROTEIN-RELATED"/>
    <property type="match status" value="1"/>
</dbReference>
<evidence type="ECO:0000313" key="3">
    <source>
        <dbReference type="Proteomes" id="UP000187172"/>
    </source>
</evidence>
<dbReference type="Proteomes" id="UP000187172">
    <property type="component" value="Unassembled WGS sequence"/>
</dbReference>
<name>A0A1R1F071_9BACL</name>
<dbReference type="Gene3D" id="3.40.50.720">
    <property type="entry name" value="NAD(P)-binding Rossmann-like Domain"/>
    <property type="match status" value="1"/>
</dbReference>
<gene>
    <name evidence="2" type="ORF">BK138_02130</name>
</gene>
<dbReference type="InterPro" id="IPR051783">
    <property type="entry name" value="NAD(P)-dependent_oxidoreduct"/>
</dbReference>
<comment type="caution">
    <text evidence="2">The sequence shown here is derived from an EMBL/GenBank/DDBJ whole genome shotgun (WGS) entry which is preliminary data.</text>
</comment>
<keyword evidence="3" id="KW-1185">Reference proteome</keyword>
<dbReference type="PANTHER" id="PTHR48079">
    <property type="entry name" value="PROTEIN YEEZ"/>
    <property type="match status" value="1"/>
</dbReference>
<dbReference type="SUPFAM" id="SSF51735">
    <property type="entry name" value="NAD(P)-binding Rossmann-fold domains"/>
    <property type="match status" value="1"/>
</dbReference>
<organism evidence="2 3">
    <name type="scientific">Paenibacillus rhizosphaerae</name>
    <dbReference type="NCBI Taxonomy" id="297318"/>
    <lineage>
        <taxon>Bacteria</taxon>
        <taxon>Bacillati</taxon>
        <taxon>Bacillota</taxon>
        <taxon>Bacilli</taxon>
        <taxon>Bacillales</taxon>
        <taxon>Paenibacillaceae</taxon>
        <taxon>Paenibacillus</taxon>
    </lineage>
</organism>
<protein>
    <submittedName>
        <fullName evidence="2">Epimerase</fullName>
    </submittedName>
</protein>
<evidence type="ECO:0000259" key="1">
    <source>
        <dbReference type="Pfam" id="PF01370"/>
    </source>
</evidence>
<dbReference type="EMBL" id="MRTP01000001">
    <property type="protein sequence ID" value="OMF57431.1"/>
    <property type="molecule type" value="Genomic_DNA"/>
</dbReference>
<dbReference type="GO" id="GO:0005737">
    <property type="term" value="C:cytoplasm"/>
    <property type="evidence" value="ECO:0007669"/>
    <property type="project" value="TreeGrafter"/>
</dbReference>
<dbReference type="STRING" id="297318.BK138_02130"/>
<dbReference type="AlphaFoldDB" id="A0A1R1F071"/>
<evidence type="ECO:0000313" key="2">
    <source>
        <dbReference type="EMBL" id="OMF57431.1"/>
    </source>
</evidence>
<proteinExistence type="predicted"/>
<dbReference type="Pfam" id="PF01370">
    <property type="entry name" value="Epimerase"/>
    <property type="match status" value="1"/>
</dbReference>
<dbReference type="GO" id="GO:0004029">
    <property type="term" value="F:aldehyde dehydrogenase (NAD+) activity"/>
    <property type="evidence" value="ECO:0007669"/>
    <property type="project" value="TreeGrafter"/>
</dbReference>
<dbReference type="InterPro" id="IPR036291">
    <property type="entry name" value="NAD(P)-bd_dom_sf"/>
</dbReference>
<dbReference type="RefSeq" id="WP_076165225.1">
    <property type="nucleotide sequence ID" value="NZ_MRTP01000001.1"/>
</dbReference>
<dbReference type="InterPro" id="IPR001509">
    <property type="entry name" value="Epimerase_deHydtase"/>
</dbReference>
<reference evidence="2 3" key="1">
    <citation type="submission" date="2016-11" db="EMBL/GenBank/DDBJ databases">
        <title>Paenibacillus species isolates.</title>
        <authorList>
            <person name="Beno S.M."/>
        </authorList>
    </citation>
    <scope>NUCLEOTIDE SEQUENCE [LARGE SCALE GENOMIC DNA]</scope>
    <source>
        <strain evidence="2 3">FSL R5-0378</strain>
    </source>
</reference>